<dbReference type="PROSITE" id="PS50929">
    <property type="entry name" value="ABC_TM1F"/>
    <property type="match status" value="1"/>
</dbReference>
<dbReference type="Proteomes" id="UP000053904">
    <property type="component" value="Unassembled WGS sequence"/>
</dbReference>
<organism evidence="10 11">
    <name type="scientific">candidate division WS6 bacterium 34_10</name>
    <dbReference type="NCBI Taxonomy" id="1641389"/>
    <lineage>
        <taxon>Bacteria</taxon>
        <taxon>Candidatus Dojkabacteria</taxon>
    </lineage>
</organism>
<dbReference type="Gene3D" id="1.20.1560.10">
    <property type="entry name" value="ABC transporter type 1, transmembrane domain"/>
    <property type="match status" value="1"/>
</dbReference>
<dbReference type="InterPro" id="IPR011527">
    <property type="entry name" value="ABC1_TM_dom"/>
</dbReference>
<keyword evidence="6 7" id="KW-0472">Membrane</keyword>
<dbReference type="SUPFAM" id="SSF90123">
    <property type="entry name" value="ABC transporter transmembrane region"/>
    <property type="match status" value="1"/>
</dbReference>
<dbReference type="SUPFAM" id="SSF52540">
    <property type="entry name" value="P-loop containing nucleoside triphosphate hydrolases"/>
    <property type="match status" value="1"/>
</dbReference>
<evidence type="ECO:0000256" key="2">
    <source>
        <dbReference type="ARBA" id="ARBA00022692"/>
    </source>
</evidence>
<gene>
    <name evidence="10" type="ORF">XD93_0658</name>
</gene>
<evidence type="ECO:0000313" key="10">
    <source>
        <dbReference type="EMBL" id="KUK76905.1"/>
    </source>
</evidence>
<evidence type="ECO:0000256" key="7">
    <source>
        <dbReference type="SAM" id="Phobius"/>
    </source>
</evidence>
<feature type="transmembrane region" description="Helical" evidence="7">
    <location>
        <begin position="176"/>
        <end position="196"/>
    </location>
</feature>
<evidence type="ECO:0000313" key="11">
    <source>
        <dbReference type="Proteomes" id="UP000053904"/>
    </source>
</evidence>
<dbReference type="InterPro" id="IPR036640">
    <property type="entry name" value="ABC1_TM_sf"/>
</dbReference>
<protein>
    <submittedName>
        <fullName evidence="10">ABC transporter</fullName>
    </submittedName>
</protein>
<comment type="caution">
    <text evidence="10">The sequence shown here is derived from an EMBL/GenBank/DDBJ whole genome shotgun (WGS) entry which is preliminary data.</text>
</comment>
<evidence type="ECO:0000259" key="8">
    <source>
        <dbReference type="PROSITE" id="PS50893"/>
    </source>
</evidence>
<feature type="domain" description="ABC transporter" evidence="8">
    <location>
        <begin position="351"/>
        <end position="585"/>
    </location>
</feature>
<dbReference type="PROSITE" id="PS50893">
    <property type="entry name" value="ABC_TRANSPORTER_2"/>
    <property type="match status" value="1"/>
</dbReference>
<feature type="transmembrane region" description="Helical" evidence="7">
    <location>
        <begin position="251"/>
        <end position="272"/>
    </location>
</feature>
<feature type="domain" description="ABC transmembrane type-1" evidence="9">
    <location>
        <begin position="35"/>
        <end position="317"/>
    </location>
</feature>
<dbReference type="InterPro" id="IPR027417">
    <property type="entry name" value="P-loop_NTPase"/>
</dbReference>
<dbReference type="GO" id="GO:0016887">
    <property type="term" value="F:ATP hydrolysis activity"/>
    <property type="evidence" value="ECO:0007669"/>
    <property type="project" value="InterPro"/>
</dbReference>
<comment type="subcellular location">
    <subcellularLocation>
        <location evidence="1">Cell membrane</location>
        <topology evidence="1">Multi-pass membrane protein</topology>
    </subcellularLocation>
</comment>
<dbReference type="Pfam" id="PF00005">
    <property type="entry name" value="ABC_tran"/>
    <property type="match status" value="1"/>
</dbReference>
<dbReference type="PATRIC" id="fig|1641389.3.peg.787"/>
<keyword evidence="2 7" id="KW-0812">Transmembrane</keyword>
<feature type="transmembrane region" description="Helical" evidence="7">
    <location>
        <begin position="29"/>
        <end position="51"/>
    </location>
</feature>
<evidence type="ECO:0000256" key="6">
    <source>
        <dbReference type="ARBA" id="ARBA00023136"/>
    </source>
</evidence>
<dbReference type="EMBL" id="LGGO01000088">
    <property type="protein sequence ID" value="KUK76905.1"/>
    <property type="molecule type" value="Genomic_DNA"/>
</dbReference>
<name>A0A101HI87_9BACT</name>
<dbReference type="CDD" id="cd07346">
    <property type="entry name" value="ABC_6TM_exporters"/>
    <property type="match status" value="1"/>
</dbReference>
<dbReference type="FunFam" id="3.40.50.300:FF:000218">
    <property type="entry name" value="Multidrug ABC transporter ATP-binding protein"/>
    <property type="match status" value="1"/>
</dbReference>
<dbReference type="PANTHER" id="PTHR43394:SF1">
    <property type="entry name" value="ATP-BINDING CASSETTE SUB-FAMILY B MEMBER 10, MITOCHONDRIAL"/>
    <property type="match status" value="1"/>
</dbReference>
<feature type="transmembrane region" description="Helical" evidence="7">
    <location>
        <begin position="71"/>
        <end position="91"/>
    </location>
</feature>
<keyword evidence="3" id="KW-0547">Nucleotide-binding</keyword>
<dbReference type="SMART" id="SM00382">
    <property type="entry name" value="AAA"/>
    <property type="match status" value="1"/>
</dbReference>
<sequence length="590" mass="66647">MSNDYNLNKREDVNTKNGLMLLVNHFKPYLPLFFLVLFSLLITNVLSTIVVPKLAQIAIDENILKGDIPGLVNILMYIFVTIIFTTIGQYVRVRSTGKLSQHVLFNIRQQVFEKIQELPTQFVSDNQTGDVIQRLTGNVEALNTFFSEGFIRMMQLTFSQLSVLVAMYLLDWRVATISLIATVITLLFIFLQGKFLEKPIKESLSKEGFVSAKVQETLDGFVPIQSANQKEIWGKQFTKLTNEYYQISKKVAAISSTADTFLTFMNVITVVATLLYSLHLMTTSSLSIGSIFILNVFAQQIFRNLDRVSYIWRNIKTGLAASSRLNEILKLESNIKNPKNPYSPKEIKGEVEFVDVDFGYNGNDVVLKDVNFVAYPGKTIAIVGPTGGGKTTFVNLIARLYDVKNGQIKVDGVDVKKWDLDTLRESIGYLIQDTFLFEDTILNNLKYDNPDITEKDAMDMFKFLGVESFINSLSKGLDTKIDSEGTGLSSGQRQIIALARILLRDPKILILDEATARIDTKSEKLLQIAIEKAIKGKTTFVIAHRLSTIFNSNHIILIKENTILEQGNHKQLIEKKGFYYEMYSKFIGTN</sequence>
<evidence type="ECO:0000256" key="4">
    <source>
        <dbReference type="ARBA" id="ARBA00022840"/>
    </source>
</evidence>
<dbReference type="Gene3D" id="3.40.50.300">
    <property type="entry name" value="P-loop containing nucleotide triphosphate hydrolases"/>
    <property type="match status" value="1"/>
</dbReference>
<evidence type="ECO:0000256" key="5">
    <source>
        <dbReference type="ARBA" id="ARBA00022989"/>
    </source>
</evidence>
<dbReference type="GO" id="GO:0005524">
    <property type="term" value="F:ATP binding"/>
    <property type="evidence" value="ECO:0007669"/>
    <property type="project" value="UniProtKB-KW"/>
</dbReference>
<dbReference type="AlphaFoldDB" id="A0A101HI87"/>
<evidence type="ECO:0000256" key="3">
    <source>
        <dbReference type="ARBA" id="ARBA00022741"/>
    </source>
</evidence>
<proteinExistence type="predicted"/>
<evidence type="ECO:0000256" key="1">
    <source>
        <dbReference type="ARBA" id="ARBA00004651"/>
    </source>
</evidence>
<evidence type="ECO:0000259" key="9">
    <source>
        <dbReference type="PROSITE" id="PS50929"/>
    </source>
</evidence>
<dbReference type="PANTHER" id="PTHR43394">
    <property type="entry name" value="ATP-DEPENDENT PERMEASE MDL1, MITOCHONDRIAL"/>
    <property type="match status" value="1"/>
</dbReference>
<keyword evidence="5 7" id="KW-1133">Transmembrane helix</keyword>
<keyword evidence="4" id="KW-0067">ATP-binding</keyword>
<dbReference type="Pfam" id="PF00664">
    <property type="entry name" value="ABC_membrane"/>
    <property type="match status" value="1"/>
</dbReference>
<accession>A0A101HI87</accession>
<dbReference type="GO" id="GO:0015421">
    <property type="term" value="F:ABC-type oligopeptide transporter activity"/>
    <property type="evidence" value="ECO:0007669"/>
    <property type="project" value="TreeGrafter"/>
</dbReference>
<dbReference type="InterPro" id="IPR003439">
    <property type="entry name" value="ABC_transporter-like_ATP-bd"/>
</dbReference>
<dbReference type="InterPro" id="IPR003593">
    <property type="entry name" value="AAA+_ATPase"/>
</dbReference>
<dbReference type="InterPro" id="IPR039421">
    <property type="entry name" value="Type_1_exporter"/>
</dbReference>
<dbReference type="GO" id="GO:0005886">
    <property type="term" value="C:plasma membrane"/>
    <property type="evidence" value="ECO:0007669"/>
    <property type="project" value="UniProtKB-SubCell"/>
</dbReference>
<reference evidence="11" key="1">
    <citation type="journal article" date="2015" name="MBio">
        <title>Genome-Resolved Metagenomic Analysis Reveals Roles for Candidate Phyla and Other Microbial Community Members in Biogeochemical Transformations in Oil Reservoirs.</title>
        <authorList>
            <person name="Hu P."/>
            <person name="Tom L."/>
            <person name="Singh A."/>
            <person name="Thomas B.C."/>
            <person name="Baker B.J."/>
            <person name="Piceno Y.M."/>
            <person name="Andersen G.L."/>
            <person name="Banfield J.F."/>
        </authorList>
    </citation>
    <scope>NUCLEOTIDE SEQUENCE [LARGE SCALE GENOMIC DNA]</scope>
</reference>